<dbReference type="Proteomes" id="UP000320839">
    <property type="component" value="Chromosome"/>
</dbReference>
<proteinExistence type="predicted"/>
<evidence type="ECO:0000256" key="1">
    <source>
        <dbReference type="SAM" id="Phobius"/>
    </source>
</evidence>
<keyword evidence="1" id="KW-1133">Transmembrane helix</keyword>
<organism evidence="2 3">
    <name type="scientific">Gimesia panareensis</name>
    <dbReference type="NCBI Taxonomy" id="2527978"/>
    <lineage>
        <taxon>Bacteria</taxon>
        <taxon>Pseudomonadati</taxon>
        <taxon>Planctomycetota</taxon>
        <taxon>Planctomycetia</taxon>
        <taxon>Planctomycetales</taxon>
        <taxon>Planctomycetaceae</taxon>
        <taxon>Gimesia</taxon>
    </lineage>
</organism>
<feature type="transmembrane region" description="Helical" evidence="1">
    <location>
        <begin position="6"/>
        <end position="26"/>
    </location>
</feature>
<dbReference type="OrthoDB" id="261683at2"/>
<dbReference type="RefSeq" id="WP_145456864.1">
    <property type="nucleotide sequence ID" value="NZ_CP036317.1"/>
</dbReference>
<keyword evidence="1" id="KW-0472">Membrane</keyword>
<evidence type="ECO:0000313" key="2">
    <source>
        <dbReference type="EMBL" id="QDV18673.1"/>
    </source>
</evidence>
<dbReference type="EMBL" id="CP036317">
    <property type="protein sequence ID" value="QDV18673.1"/>
    <property type="molecule type" value="Genomic_DNA"/>
</dbReference>
<keyword evidence="1" id="KW-0812">Transmembrane</keyword>
<name>A0A518FQQ1_9PLAN</name>
<evidence type="ECO:0000313" key="3">
    <source>
        <dbReference type="Proteomes" id="UP000320839"/>
    </source>
</evidence>
<accession>A0A518FQQ1</accession>
<protein>
    <recommendedName>
        <fullName evidence="4">DUF4375 domain-containing protein</fullName>
    </recommendedName>
</protein>
<dbReference type="AlphaFoldDB" id="A0A518FQQ1"/>
<evidence type="ECO:0008006" key="4">
    <source>
        <dbReference type="Google" id="ProtNLM"/>
    </source>
</evidence>
<reference evidence="2 3" key="1">
    <citation type="submission" date="2019-02" db="EMBL/GenBank/DDBJ databases">
        <title>Deep-cultivation of Planctomycetes and their phenomic and genomic characterization uncovers novel biology.</title>
        <authorList>
            <person name="Wiegand S."/>
            <person name="Jogler M."/>
            <person name="Boedeker C."/>
            <person name="Pinto D."/>
            <person name="Vollmers J."/>
            <person name="Rivas-Marin E."/>
            <person name="Kohn T."/>
            <person name="Peeters S.H."/>
            <person name="Heuer A."/>
            <person name="Rast P."/>
            <person name="Oberbeckmann S."/>
            <person name="Bunk B."/>
            <person name="Jeske O."/>
            <person name="Meyerdierks A."/>
            <person name="Storesund J.E."/>
            <person name="Kallscheuer N."/>
            <person name="Luecker S."/>
            <person name="Lage O.M."/>
            <person name="Pohl T."/>
            <person name="Merkel B.J."/>
            <person name="Hornburger P."/>
            <person name="Mueller R.-W."/>
            <person name="Bruemmer F."/>
            <person name="Labrenz M."/>
            <person name="Spormann A.M."/>
            <person name="Op den Camp H."/>
            <person name="Overmann J."/>
            <person name="Amann R."/>
            <person name="Jetten M.S.M."/>
            <person name="Mascher T."/>
            <person name="Medema M.H."/>
            <person name="Devos D.P."/>
            <person name="Kaster A.-K."/>
            <person name="Ovreas L."/>
            <person name="Rohde M."/>
            <person name="Galperin M.Y."/>
            <person name="Jogler C."/>
        </authorList>
    </citation>
    <scope>NUCLEOTIDE SEQUENCE [LARGE SCALE GENOMIC DNA]</scope>
    <source>
        <strain evidence="2 3">Pan153</strain>
    </source>
</reference>
<sequence length="375" mass="43244">MMMILYVALGVVLGFVLLILLVWFWLKWKFRSFAAKFADEFANAMAQIGGMAPPLRIDLEPLHDARWSDIDKSYLISDTLAELGYEPDGLFEAFAPVQLAIQGFKNNQRSCFAALYEVKPLGSVYLDLGAEFSDGSFITVSNTPDDGLDHPDFSKIIRLEHLDLSEAEHIREMHARLCEALQGKTVLDQTDAHFADVFQKHWAKTMDWRMERGGMTTEEAIRISAKNGEPDPSEEEIELAKRPWKQQIDNFITDQIRQDYLDHTNMSGKEWEETLDRLVIVHEHSEAFHLIDTLTDTICYESDLDDEEDDDEAADPYLKAQQELNQIFRAEPSVMDAFHRALELLPPDRKYTLQTTTETPWKSEIYLSPKYYDEY</sequence>
<gene>
    <name evidence="2" type="ORF">Pan153_33330</name>
</gene>